<gene>
    <name evidence="3" type="ORF">E0H75_28880</name>
</gene>
<name>A0A4R0JFW6_9ACTN</name>
<evidence type="ECO:0000256" key="1">
    <source>
        <dbReference type="ARBA" id="ARBA00023125"/>
    </source>
</evidence>
<reference evidence="3 4" key="1">
    <citation type="submission" date="2019-02" db="EMBL/GenBank/DDBJ databases">
        <title>Kribbella capetownensis sp. nov. and Kribbella speibonae sp. nov., isolated from soil.</title>
        <authorList>
            <person name="Curtis S.M."/>
            <person name="Norton I."/>
            <person name="Everest G.J."/>
            <person name="Meyers P.R."/>
        </authorList>
    </citation>
    <scope>NUCLEOTIDE SEQUENCE [LARGE SCALE GENOMIC DNA]</scope>
    <source>
        <strain evidence="3 4">YM53</strain>
    </source>
</reference>
<dbReference type="OrthoDB" id="9802944at2"/>
<sequence length="130" mass="14676">MTSYAPAEASERTGLSLDTLRYYERLGLFGPVRRTTGGKRIYSDHDVAWLRLLICLRQAGLGITDLQRFMGSLRNRTNGNAGVVELLESHRDRLREEIAKMNVALGVLDDKLDYYRTADAREATASAQRK</sequence>
<dbReference type="Proteomes" id="UP000293342">
    <property type="component" value="Unassembled WGS sequence"/>
</dbReference>
<dbReference type="Gene3D" id="1.10.1660.10">
    <property type="match status" value="1"/>
</dbReference>
<dbReference type="RefSeq" id="WP_131516824.1">
    <property type="nucleotide sequence ID" value="NZ_SJKD01000007.1"/>
</dbReference>
<organism evidence="3 4">
    <name type="scientific">Kribbella capetownensis</name>
    <dbReference type="NCBI Taxonomy" id="1572659"/>
    <lineage>
        <taxon>Bacteria</taxon>
        <taxon>Bacillati</taxon>
        <taxon>Actinomycetota</taxon>
        <taxon>Actinomycetes</taxon>
        <taxon>Propionibacteriales</taxon>
        <taxon>Kribbellaceae</taxon>
        <taxon>Kribbella</taxon>
    </lineage>
</organism>
<dbReference type="SUPFAM" id="SSF46955">
    <property type="entry name" value="Putative DNA-binding domain"/>
    <property type="match status" value="1"/>
</dbReference>
<feature type="domain" description="HTH merR-type" evidence="2">
    <location>
        <begin position="3"/>
        <end position="72"/>
    </location>
</feature>
<keyword evidence="4" id="KW-1185">Reference proteome</keyword>
<dbReference type="AlphaFoldDB" id="A0A4R0JFW6"/>
<keyword evidence="1" id="KW-0238">DNA-binding</keyword>
<dbReference type="Pfam" id="PF13411">
    <property type="entry name" value="MerR_1"/>
    <property type="match status" value="1"/>
</dbReference>
<evidence type="ECO:0000259" key="2">
    <source>
        <dbReference type="PROSITE" id="PS50937"/>
    </source>
</evidence>
<dbReference type="CDD" id="cd01109">
    <property type="entry name" value="HTH_YyaN"/>
    <property type="match status" value="1"/>
</dbReference>
<comment type="caution">
    <text evidence="3">The sequence shown here is derived from an EMBL/GenBank/DDBJ whole genome shotgun (WGS) entry which is preliminary data.</text>
</comment>
<dbReference type="GO" id="GO:0003677">
    <property type="term" value="F:DNA binding"/>
    <property type="evidence" value="ECO:0007669"/>
    <property type="project" value="UniProtKB-KW"/>
</dbReference>
<protein>
    <submittedName>
        <fullName evidence="3">MerR family transcriptional regulator</fullName>
    </submittedName>
</protein>
<dbReference type="SMART" id="SM00422">
    <property type="entry name" value="HTH_MERR"/>
    <property type="match status" value="1"/>
</dbReference>
<dbReference type="GO" id="GO:0003700">
    <property type="term" value="F:DNA-binding transcription factor activity"/>
    <property type="evidence" value="ECO:0007669"/>
    <property type="project" value="InterPro"/>
</dbReference>
<accession>A0A4R0JFW6</accession>
<dbReference type="InterPro" id="IPR047057">
    <property type="entry name" value="MerR_fam"/>
</dbReference>
<dbReference type="InterPro" id="IPR000551">
    <property type="entry name" value="MerR-type_HTH_dom"/>
</dbReference>
<evidence type="ECO:0000313" key="3">
    <source>
        <dbReference type="EMBL" id="TCC45741.1"/>
    </source>
</evidence>
<dbReference type="PANTHER" id="PTHR30204:SF98">
    <property type="entry name" value="HTH-TYPE TRANSCRIPTIONAL REGULATOR ADHR"/>
    <property type="match status" value="1"/>
</dbReference>
<evidence type="ECO:0000313" key="4">
    <source>
        <dbReference type="Proteomes" id="UP000293342"/>
    </source>
</evidence>
<proteinExistence type="predicted"/>
<dbReference type="InterPro" id="IPR009061">
    <property type="entry name" value="DNA-bd_dom_put_sf"/>
</dbReference>
<dbReference type="PROSITE" id="PS00552">
    <property type="entry name" value="HTH_MERR_1"/>
    <property type="match status" value="1"/>
</dbReference>
<dbReference type="PANTHER" id="PTHR30204">
    <property type="entry name" value="REDOX-CYCLING DRUG-SENSING TRANSCRIPTIONAL ACTIVATOR SOXR"/>
    <property type="match status" value="1"/>
</dbReference>
<dbReference type="EMBL" id="SJKD01000007">
    <property type="protein sequence ID" value="TCC45741.1"/>
    <property type="molecule type" value="Genomic_DNA"/>
</dbReference>
<dbReference type="PROSITE" id="PS50937">
    <property type="entry name" value="HTH_MERR_2"/>
    <property type="match status" value="1"/>
</dbReference>